<organism evidence="2 3">
    <name type="scientific">Virgisporangium ochraceum</name>
    <dbReference type="NCBI Taxonomy" id="65505"/>
    <lineage>
        <taxon>Bacteria</taxon>
        <taxon>Bacillati</taxon>
        <taxon>Actinomycetota</taxon>
        <taxon>Actinomycetes</taxon>
        <taxon>Micromonosporales</taxon>
        <taxon>Micromonosporaceae</taxon>
        <taxon>Virgisporangium</taxon>
    </lineage>
</organism>
<dbReference type="EMBL" id="BOPH01000097">
    <property type="protein sequence ID" value="GIJ72136.1"/>
    <property type="molecule type" value="Genomic_DNA"/>
</dbReference>
<evidence type="ECO:0000313" key="3">
    <source>
        <dbReference type="Proteomes" id="UP000635606"/>
    </source>
</evidence>
<keyword evidence="3" id="KW-1185">Reference proteome</keyword>
<accession>A0A8J3ZYU6</accession>
<evidence type="ECO:0008006" key="4">
    <source>
        <dbReference type="Google" id="ProtNLM"/>
    </source>
</evidence>
<evidence type="ECO:0000313" key="2">
    <source>
        <dbReference type="EMBL" id="GIJ72136.1"/>
    </source>
</evidence>
<sequence>MAAQIPVRATNRRRGDGRPLTDAHAAALTGSAADAGAHLDLVTDRPRMAELAAILGAGDRLRFLTGALHAEMMAELRWTTEEARRTGDGIDVTALELDAVDLAFLCLTRDWSNLAPLPGFGGGAALERPARAAVAGSSALGVLSVPSGEHLRGGRAMQRMWLTATALGVAVRPMTALLYLFPLLDAPEPLDGRQRATLRHLRDRFAAVVPQPPRRRAVLLVGLAYADPPSVRAARRPVEAVLSFD</sequence>
<feature type="region of interest" description="Disordered" evidence="1">
    <location>
        <begin position="1"/>
        <end position="20"/>
    </location>
</feature>
<dbReference type="AlphaFoldDB" id="A0A8J3ZYU6"/>
<protein>
    <recommendedName>
        <fullName evidence="4">Nitroreductase</fullName>
    </recommendedName>
</protein>
<comment type="caution">
    <text evidence="2">The sequence shown here is derived from an EMBL/GenBank/DDBJ whole genome shotgun (WGS) entry which is preliminary data.</text>
</comment>
<dbReference type="SUPFAM" id="SSF55469">
    <property type="entry name" value="FMN-dependent nitroreductase-like"/>
    <property type="match status" value="1"/>
</dbReference>
<gene>
    <name evidence="2" type="ORF">Voc01_070530</name>
</gene>
<dbReference type="Proteomes" id="UP000635606">
    <property type="component" value="Unassembled WGS sequence"/>
</dbReference>
<dbReference type="Gene3D" id="3.40.109.10">
    <property type="entry name" value="NADH Oxidase"/>
    <property type="match status" value="1"/>
</dbReference>
<proteinExistence type="predicted"/>
<dbReference type="RefSeq" id="WP_203931993.1">
    <property type="nucleotide sequence ID" value="NZ_BOPH01000097.1"/>
</dbReference>
<dbReference type="InterPro" id="IPR000415">
    <property type="entry name" value="Nitroreductase-like"/>
</dbReference>
<reference evidence="2" key="1">
    <citation type="submission" date="2021-01" db="EMBL/GenBank/DDBJ databases">
        <title>Whole genome shotgun sequence of Virgisporangium ochraceum NBRC 16418.</title>
        <authorList>
            <person name="Komaki H."/>
            <person name="Tamura T."/>
        </authorList>
    </citation>
    <scope>NUCLEOTIDE SEQUENCE</scope>
    <source>
        <strain evidence="2">NBRC 16418</strain>
    </source>
</reference>
<name>A0A8J3ZYU6_9ACTN</name>
<dbReference type="GO" id="GO:0016491">
    <property type="term" value="F:oxidoreductase activity"/>
    <property type="evidence" value="ECO:0007669"/>
    <property type="project" value="InterPro"/>
</dbReference>
<evidence type="ECO:0000256" key="1">
    <source>
        <dbReference type="SAM" id="MobiDB-lite"/>
    </source>
</evidence>